<sequence>MGLDSLELQRHRRGALTNYRRRHPFSSRRIEDPASKMPQPTQQPGSQQQQHNSSAAALLHVAESSSSAVTACAMMILNLLRLSPCLNLKEQQTRVALKSSVYADDGWLSFKVFLGGFRNQAGSYQIVRPEHATGDEQARGTRLGPRGNGLVGSPGAHAREATRYGSGVLQVRLLGDRIMRPHPQCLLRTWTFGRRRYALRHLTDWEVHFGRRPRIVHLECRVLTLSACDFNMPRLRNERLSWLRLPRPVLAVATEGLLVVAIEGLGSA</sequence>
<evidence type="ECO:0000313" key="3">
    <source>
        <dbReference type="Proteomes" id="UP000253664"/>
    </source>
</evidence>
<feature type="compositionally biased region" description="Basic residues" evidence="1">
    <location>
        <begin position="14"/>
        <end position="26"/>
    </location>
</feature>
<keyword evidence="3" id="KW-1185">Reference proteome</keyword>
<name>A0A367L0A3_9HYPO</name>
<protein>
    <submittedName>
        <fullName evidence="2">Uncharacterized protein</fullName>
    </submittedName>
</protein>
<feature type="compositionally biased region" description="Low complexity" evidence="1">
    <location>
        <begin position="38"/>
        <end position="57"/>
    </location>
</feature>
<accession>A0A367L0A3</accession>
<dbReference type="EMBL" id="LKCN02000023">
    <property type="protein sequence ID" value="RCI07858.1"/>
    <property type="molecule type" value="Genomic_DNA"/>
</dbReference>
<organism evidence="2 3">
    <name type="scientific">Ophiocordyceps polyrhachis-furcata BCC 54312</name>
    <dbReference type="NCBI Taxonomy" id="1330021"/>
    <lineage>
        <taxon>Eukaryota</taxon>
        <taxon>Fungi</taxon>
        <taxon>Dikarya</taxon>
        <taxon>Ascomycota</taxon>
        <taxon>Pezizomycotina</taxon>
        <taxon>Sordariomycetes</taxon>
        <taxon>Hypocreomycetidae</taxon>
        <taxon>Hypocreales</taxon>
        <taxon>Ophiocordycipitaceae</taxon>
        <taxon>Ophiocordyceps</taxon>
    </lineage>
</organism>
<evidence type="ECO:0000256" key="1">
    <source>
        <dbReference type="SAM" id="MobiDB-lite"/>
    </source>
</evidence>
<reference evidence="2 3" key="1">
    <citation type="journal article" date="2015" name="BMC Genomics">
        <title>Insights from the genome of Ophiocordyceps polyrhachis-furcata to pathogenicity and host specificity in insect fungi.</title>
        <authorList>
            <person name="Wichadakul D."/>
            <person name="Kobmoo N."/>
            <person name="Ingsriswang S."/>
            <person name="Tangphatsornruang S."/>
            <person name="Chantasingh D."/>
            <person name="Luangsa-ard J.J."/>
            <person name="Eurwilaichitr L."/>
        </authorList>
    </citation>
    <scope>NUCLEOTIDE SEQUENCE [LARGE SCALE GENOMIC DNA]</scope>
    <source>
        <strain evidence="2 3">BCC 54312</strain>
    </source>
</reference>
<feature type="region of interest" description="Disordered" evidence="1">
    <location>
        <begin position="14"/>
        <end position="57"/>
    </location>
</feature>
<dbReference type="AlphaFoldDB" id="A0A367L0A3"/>
<proteinExistence type="predicted"/>
<gene>
    <name evidence="2" type="ORF">L249_5803</name>
</gene>
<dbReference type="Proteomes" id="UP000253664">
    <property type="component" value="Unassembled WGS sequence"/>
</dbReference>
<feature type="region of interest" description="Disordered" evidence="1">
    <location>
        <begin position="131"/>
        <end position="156"/>
    </location>
</feature>
<evidence type="ECO:0000313" key="2">
    <source>
        <dbReference type="EMBL" id="RCI07858.1"/>
    </source>
</evidence>
<comment type="caution">
    <text evidence="2">The sequence shown here is derived from an EMBL/GenBank/DDBJ whole genome shotgun (WGS) entry which is preliminary data.</text>
</comment>